<sequence length="190" mass="21919">MEKNDGIASIIGKVYNLPDDSMMKFVNLVEEHVYPKGHILYKQNEKASKIYIVRQGLVRAYACRGTKLITFWFGRDGELAFPIKSVFNGSEEYASIDLLETSVIYEIKIEHLLELYQTDVHIANWGRRYAELACMTAETLFIDKQFKTTLERYRDLLTHHPDIILRVPMGIIASYLGTTQVNLSRIRAKV</sequence>
<name>A0ABT5H9W4_9BACE</name>
<evidence type="ECO:0000259" key="1">
    <source>
        <dbReference type="PROSITE" id="PS50042"/>
    </source>
</evidence>
<protein>
    <submittedName>
        <fullName evidence="2">Crp/Fnr family transcriptional regulator</fullName>
    </submittedName>
</protein>
<dbReference type="EMBL" id="JAQPYS010000056">
    <property type="protein sequence ID" value="MDC7136716.1"/>
    <property type="molecule type" value="Genomic_DNA"/>
</dbReference>
<dbReference type="Gene3D" id="2.60.120.10">
    <property type="entry name" value="Jelly Rolls"/>
    <property type="match status" value="1"/>
</dbReference>
<dbReference type="RefSeq" id="WP_272720414.1">
    <property type="nucleotide sequence ID" value="NZ_JAQPYS010000056.1"/>
</dbReference>
<evidence type="ECO:0000313" key="2">
    <source>
        <dbReference type="EMBL" id="MDC7136716.1"/>
    </source>
</evidence>
<dbReference type="CDD" id="cd00038">
    <property type="entry name" value="CAP_ED"/>
    <property type="match status" value="1"/>
</dbReference>
<dbReference type="Pfam" id="PF00027">
    <property type="entry name" value="cNMP_binding"/>
    <property type="match status" value="1"/>
</dbReference>
<organism evidence="2 3">
    <name type="scientific">Bacteroides zhangwenhongii</name>
    <dbReference type="NCBI Taxonomy" id="2650157"/>
    <lineage>
        <taxon>Bacteria</taxon>
        <taxon>Pseudomonadati</taxon>
        <taxon>Bacteroidota</taxon>
        <taxon>Bacteroidia</taxon>
        <taxon>Bacteroidales</taxon>
        <taxon>Bacteroidaceae</taxon>
        <taxon>Bacteroides</taxon>
    </lineage>
</organism>
<dbReference type="SUPFAM" id="SSF51206">
    <property type="entry name" value="cAMP-binding domain-like"/>
    <property type="match status" value="1"/>
</dbReference>
<feature type="domain" description="Cyclic nucleotide-binding" evidence="1">
    <location>
        <begin position="13"/>
        <end position="61"/>
    </location>
</feature>
<dbReference type="InterPro" id="IPR018490">
    <property type="entry name" value="cNMP-bd_dom_sf"/>
</dbReference>
<dbReference type="PROSITE" id="PS50042">
    <property type="entry name" value="CNMP_BINDING_3"/>
    <property type="match status" value="1"/>
</dbReference>
<keyword evidence="3" id="KW-1185">Reference proteome</keyword>
<reference evidence="2 3" key="1">
    <citation type="submission" date="2023-01" db="EMBL/GenBank/DDBJ databases">
        <title>Exploring GABA producing Bacteroides strains toward improving mental health.</title>
        <authorList>
            <person name="Yousuf B."/>
            <person name="Bouhlel N.E."/>
            <person name="Mottawea W."/>
            <person name="Hammami R."/>
        </authorList>
    </citation>
    <scope>NUCLEOTIDE SEQUENCE [LARGE SCALE GENOMIC DNA]</scope>
    <source>
        <strain evidence="2 3">UO.H1054</strain>
    </source>
</reference>
<dbReference type="InterPro" id="IPR014710">
    <property type="entry name" value="RmlC-like_jellyroll"/>
</dbReference>
<evidence type="ECO:0000313" key="3">
    <source>
        <dbReference type="Proteomes" id="UP001215398"/>
    </source>
</evidence>
<dbReference type="Proteomes" id="UP001215398">
    <property type="component" value="Unassembled WGS sequence"/>
</dbReference>
<proteinExistence type="predicted"/>
<comment type="caution">
    <text evidence="2">The sequence shown here is derived from an EMBL/GenBank/DDBJ whole genome shotgun (WGS) entry which is preliminary data.</text>
</comment>
<dbReference type="InterPro" id="IPR000595">
    <property type="entry name" value="cNMP-bd_dom"/>
</dbReference>
<gene>
    <name evidence="2" type="ORF">PQG98_10250</name>
</gene>
<accession>A0ABT5H9W4</accession>